<dbReference type="InterPro" id="IPR009297">
    <property type="entry name" value="DUF952"/>
</dbReference>
<dbReference type="OrthoDB" id="3335358at2759"/>
<dbReference type="Pfam" id="PF06108">
    <property type="entry name" value="DUF952"/>
    <property type="match status" value="1"/>
</dbReference>
<organism evidence="2 3">
    <name type="scientific">Rhodotorula taiwanensis</name>
    <dbReference type="NCBI Taxonomy" id="741276"/>
    <lineage>
        <taxon>Eukaryota</taxon>
        <taxon>Fungi</taxon>
        <taxon>Dikarya</taxon>
        <taxon>Basidiomycota</taxon>
        <taxon>Pucciniomycotina</taxon>
        <taxon>Microbotryomycetes</taxon>
        <taxon>Sporidiobolales</taxon>
        <taxon>Sporidiobolaceae</taxon>
        <taxon>Rhodotorula</taxon>
    </lineage>
</organism>
<dbReference type="EMBL" id="PJQD01000050">
    <property type="protein sequence ID" value="POY72335.1"/>
    <property type="molecule type" value="Genomic_DNA"/>
</dbReference>
<dbReference type="Proteomes" id="UP000237144">
    <property type="component" value="Unassembled WGS sequence"/>
</dbReference>
<dbReference type="SUPFAM" id="SSF56399">
    <property type="entry name" value="ADP-ribosylation"/>
    <property type="match status" value="1"/>
</dbReference>
<evidence type="ECO:0000256" key="1">
    <source>
        <dbReference type="SAM" id="MobiDB-lite"/>
    </source>
</evidence>
<protein>
    <recommendedName>
        <fullName evidence="4">DUF952 domain-containing protein</fullName>
    </recommendedName>
</protein>
<dbReference type="PANTHER" id="PTHR34129">
    <property type="entry name" value="BLR1139 PROTEIN"/>
    <property type="match status" value="1"/>
</dbReference>
<evidence type="ECO:0000313" key="2">
    <source>
        <dbReference type="EMBL" id="POY72335.1"/>
    </source>
</evidence>
<sequence length="146" mass="16704">MLRRLLDSIMFNRPSGPSGVNYIYRIMPHSYTFPVPIPAKYEFLPSELDAEDGFMHLSTAKQLPATLNRFFKDDPVVTILKCDYGRLSAWKVVKWEASADGDTFPHLYAQLEGENVESHKELVKGEGQPSWDDALDKARQDGWLRD</sequence>
<dbReference type="STRING" id="741276.A0A2S5B6G6"/>
<evidence type="ECO:0008006" key="4">
    <source>
        <dbReference type="Google" id="ProtNLM"/>
    </source>
</evidence>
<dbReference type="AlphaFoldDB" id="A0A2S5B6G6"/>
<accession>A0A2S5B6G6</accession>
<feature type="compositionally biased region" description="Basic and acidic residues" evidence="1">
    <location>
        <begin position="134"/>
        <end position="146"/>
    </location>
</feature>
<dbReference type="PANTHER" id="PTHR34129:SF1">
    <property type="entry name" value="DUF952 DOMAIN-CONTAINING PROTEIN"/>
    <property type="match status" value="1"/>
</dbReference>
<evidence type="ECO:0000313" key="3">
    <source>
        <dbReference type="Proteomes" id="UP000237144"/>
    </source>
</evidence>
<name>A0A2S5B6G6_9BASI</name>
<keyword evidence="3" id="KW-1185">Reference proteome</keyword>
<dbReference type="Gene3D" id="3.20.170.20">
    <property type="entry name" value="Protein of unknown function DUF952"/>
    <property type="match status" value="1"/>
</dbReference>
<gene>
    <name evidence="2" type="ORF">BMF94_4637</name>
</gene>
<reference evidence="2 3" key="1">
    <citation type="journal article" date="2018" name="Front. Microbiol.">
        <title>Prospects for Fungal Bioremediation of Acidic Radioactive Waste Sites: Characterization and Genome Sequence of Rhodotorula taiwanensis MD1149.</title>
        <authorList>
            <person name="Tkavc R."/>
            <person name="Matrosova V.Y."/>
            <person name="Grichenko O.E."/>
            <person name="Gostincar C."/>
            <person name="Volpe R.P."/>
            <person name="Klimenkova P."/>
            <person name="Gaidamakova E.K."/>
            <person name="Zhou C.E."/>
            <person name="Stewart B.J."/>
            <person name="Lyman M.G."/>
            <person name="Malfatti S.A."/>
            <person name="Rubinfeld B."/>
            <person name="Courtot M."/>
            <person name="Singh J."/>
            <person name="Dalgard C.L."/>
            <person name="Hamilton T."/>
            <person name="Frey K.G."/>
            <person name="Gunde-Cimerman N."/>
            <person name="Dugan L."/>
            <person name="Daly M.J."/>
        </authorList>
    </citation>
    <scope>NUCLEOTIDE SEQUENCE [LARGE SCALE GENOMIC DNA]</scope>
    <source>
        <strain evidence="2 3">MD1149</strain>
    </source>
</reference>
<proteinExistence type="predicted"/>
<comment type="caution">
    <text evidence="2">The sequence shown here is derived from an EMBL/GenBank/DDBJ whole genome shotgun (WGS) entry which is preliminary data.</text>
</comment>
<feature type="region of interest" description="Disordered" evidence="1">
    <location>
        <begin position="119"/>
        <end position="146"/>
    </location>
</feature>